<dbReference type="InterPro" id="IPR006260">
    <property type="entry name" value="TonB/TolA_C"/>
</dbReference>
<dbReference type="Pfam" id="PF13103">
    <property type="entry name" value="TonB_2"/>
    <property type="match status" value="1"/>
</dbReference>
<evidence type="ECO:0000256" key="3">
    <source>
        <dbReference type="ARBA" id="ARBA00022989"/>
    </source>
</evidence>
<keyword evidence="2" id="KW-0812">Transmembrane</keyword>
<dbReference type="eggNOG" id="COG0810">
    <property type="taxonomic scope" value="Bacteria"/>
</dbReference>
<dbReference type="HOGENOM" id="CLU_052089_0_0_4"/>
<keyword evidence="9" id="KW-1185">Reference proteome</keyword>
<feature type="chain" id="PRO_5004200269" evidence="7">
    <location>
        <begin position="22"/>
        <end position="285"/>
    </location>
</feature>
<dbReference type="KEGG" id="rfr:Rfer_3412"/>
<keyword evidence="3" id="KW-1133">Transmembrane helix</keyword>
<dbReference type="NCBIfam" id="TIGR01352">
    <property type="entry name" value="tonB_Cterm"/>
    <property type="match status" value="1"/>
</dbReference>
<evidence type="ECO:0000256" key="7">
    <source>
        <dbReference type="SAM" id="SignalP"/>
    </source>
</evidence>
<sequence length="285" mass="31782">MKLSSLSPLQLALGASIAVHAALLTVRFVDPQAFNRVFEDTPLEVILVNARTQERPDKARAIAQANMAGGGDAERGRATSPLPPALISETGDDTEDQTQRQLQNMQEQQTLLLAQVKSMLAALPPADPRQASASPERAEREQKRRQLIRLLAEIERRINQENARPKKRYISPATREAVYAIYYDHLRRAIEDKGTQNFPELAGKKLYGELVMSVTVNFDGQILTTRIEQSSGNRTLDRRAEAITRSAAPFGAFSAAMRRRADQIVVISAFKFTRDETLETRLTSQ</sequence>
<reference evidence="9" key="1">
    <citation type="submission" date="2006-02" db="EMBL/GenBank/DDBJ databases">
        <title>Complete sequence of chromosome of Rhodoferax ferrireducens DSM 15236.</title>
        <authorList>
            <person name="Copeland A."/>
            <person name="Lucas S."/>
            <person name="Lapidus A."/>
            <person name="Barry K."/>
            <person name="Detter J.C."/>
            <person name="Glavina del Rio T."/>
            <person name="Hammon N."/>
            <person name="Israni S."/>
            <person name="Pitluck S."/>
            <person name="Brettin T."/>
            <person name="Bruce D."/>
            <person name="Han C."/>
            <person name="Tapia R."/>
            <person name="Gilna P."/>
            <person name="Kiss H."/>
            <person name="Schmutz J."/>
            <person name="Larimer F."/>
            <person name="Land M."/>
            <person name="Kyrpides N."/>
            <person name="Ivanova N."/>
            <person name="Richardson P."/>
        </authorList>
    </citation>
    <scope>NUCLEOTIDE SEQUENCE [LARGE SCALE GENOMIC DNA]</scope>
    <source>
        <strain evidence="9">ATCC BAA-621 / DSM 15236 / T118</strain>
    </source>
</reference>
<dbReference type="SUPFAM" id="SSF74653">
    <property type="entry name" value="TolA/TonB C-terminal domain"/>
    <property type="match status" value="1"/>
</dbReference>
<keyword evidence="4" id="KW-0472">Membrane</keyword>
<accession>Q21SY2</accession>
<evidence type="ECO:0000256" key="2">
    <source>
        <dbReference type="ARBA" id="ARBA00022692"/>
    </source>
</evidence>
<feature type="region of interest" description="Disordered" evidence="6">
    <location>
        <begin position="67"/>
        <end position="100"/>
    </location>
</feature>
<feature type="coiled-coil region" evidence="5">
    <location>
        <begin position="137"/>
        <end position="164"/>
    </location>
</feature>
<feature type="signal peptide" evidence="7">
    <location>
        <begin position="1"/>
        <end position="21"/>
    </location>
</feature>
<evidence type="ECO:0000256" key="4">
    <source>
        <dbReference type="ARBA" id="ARBA00023136"/>
    </source>
</evidence>
<dbReference type="STRING" id="338969.Rfer_3412"/>
<evidence type="ECO:0000313" key="8">
    <source>
        <dbReference type="EMBL" id="ABD71121.1"/>
    </source>
</evidence>
<dbReference type="EMBL" id="CP000267">
    <property type="protein sequence ID" value="ABD71121.1"/>
    <property type="molecule type" value="Genomic_DNA"/>
</dbReference>
<evidence type="ECO:0000256" key="1">
    <source>
        <dbReference type="ARBA" id="ARBA00004167"/>
    </source>
</evidence>
<dbReference type="GO" id="GO:0016020">
    <property type="term" value="C:membrane"/>
    <property type="evidence" value="ECO:0007669"/>
    <property type="project" value="UniProtKB-SubCell"/>
</dbReference>
<evidence type="ECO:0000313" key="9">
    <source>
        <dbReference type="Proteomes" id="UP000008332"/>
    </source>
</evidence>
<evidence type="ECO:0000256" key="6">
    <source>
        <dbReference type="SAM" id="MobiDB-lite"/>
    </source>
</evidence>
<dbReference type="Proteomes" id="UP000008332">
    <property type="component" value="Chromosome"/>
</dbReference>
<keyword evidence="7" id="KW-0732">Signal</keyword>
<evidence type="ECO:0000256" key="5">
    <source>
        <dbReference type="SAM" id="Coils"/>
    </source>
</evidence>
<proteinExistence type="predicted"/>
<dbReference type="Gene3D" id="3.30.1150.10">
    <property type="match status" value="1"/>
</dbReference>
<comment type="subcellular location">
    <subcellularLocation>
        <location evidence="1">Membrane</location>
        <topology evidence="1">Single-pass membrane protein</topology>
    </subcellularLocation>
</comment>
<keyword evidence="5" id="KW-0175">Coiled coil</keyword>
<name>Q21SY2_ALBFT</name>
<dbReference type="AlphaFoldDB" id="Q21SY2"/>
<gene>
    <name evidence="8" type="ordered locus">Rfer_3412</name>
</gene>
<organism evidence="8 9">
    <name type="scientific">Albidiferax ferrireducens (strain ATCC BAA-621 / DSM 15236 / T118)</name>
    <name type="common">Rhodoferax ferrireducens</name>
    <dbReference type="NCBI Taxonomy" id="338969"/>
    <lineage>
        <taxon>Bacteria</taxon>
        <taxon>Pseudomonadati</taxon>
        <taxon>Pseudomonadota</taxon>
        <taxon>Betaproteobacteria</taxon>
        <taxon>Burkholderiales</taxon>
        <taxon>Comamonadaceae</taxon>
        <taxon>Rhodoferax</taxon>
    </lineage>
</organism>
<protein>
    <submittedName>
        <fullName evidence="8">TonB-like</fullName>
    </submittedName>
</protein>
<dbReference type="RefSeq" id="WP_011465684.1">
    <property type="nucleotide sequence ID" value="NC_007908.1"/>
</dbReference>